<dbReference type="NCBIfam" id="TIGR04074">
    <property type="entry name" value="bacter_Hen1"/>
    <property type="match status" value="1"/>
</dbReference>
<evidence type="ECO:0000256" key="1">
    <source>
        <dbReference type="ARBA" id="ARBA00001946"/>
    </source>
</evidence>
<dbReference type="RefSeq" id="WP_138925908.1">
    <property type="nucleotide sequence ID" value="NZ_CP034412.1"/>
</dbReference>
<dbReference type="InterPro" id="IPR038546">
    <property type="entry name" value="Hen1_N_sf"/>
</dbReference>
<dbReference type="Pfam" id="PF08242">
    <property type="entry name" value="Methyltransf_12"/>
    <property type="match status" value="1"/>
</dbReference>
<evidence type="ECO:0000313" key="15">
    <source>
        <dbReference type="EMBL" id="QCY46626.1"/>
    </source>
</evidence>
<dbReference type="Gene3D" id="3.40.50.150">
    <property type="entry name" value="Vaccinia Virus protein VP39"/>
    <property type="match status" value="1"/>
</dbReference>
<dbReference type="GO" id="GO:0001510">
    <property type="term" value="P:RNA methylation"/>
    <property type="evidence" value="ECO:0007669"/>
    <property type="project" value="InterPro"/>
</dbReference>
<proteinExistence type="inferred from homology"/>
<dbReference type="GO" id="GO:0046872">
    <property type="term" value="F:metal ion binding"/>
    <property type="evidence" value="ECO:0007669"/>
    <property type="project" value="UniProtKB-KW"/>
</dbReference>
<feature type="domain" description="Hen1 N-terminal" evidence="14">
    <location>
        <begin position="1"/>
        <end position="248"/>
    </location>
</feature>
<evidence type="ECO:0000256" key="10">
    <source>
        <dbReference type="ARBA" id="ARBA00023158"/>
    </source>
</evidence>
<dbReference type="Gene3D" id="3.30.1610.20">
    <property type="entry name" value="Hen1, N-terminal domain"/>
    <property type="match status" value="1"/>
</dbReference>
<dbReference type="PANTHER" id="PTHR21404:SF3">
    <property type="entry name" value="SMALL RNA 2'-O-METHYLTRANSFERASE"/>
    <property type="match status" value="1"/>
</dbReference>
<dbReference type="InterPro" id="IPR026610">
    <property type="entry name" value="Hen1"/>
</dbReference>
<protein>
    <recommendedName>
        <fullName evidence="3">Small RNA 2'-O-methyltransferase</fullName>
        <ecNumber evidence="11">2.1.1.386</ecNumber>
    </recommendedName>
</protein>
<evidence type="ECO:0000256" key="6">
    <source>
        <dbReference type="ARBA" id="ARBA00022691"/>
    </source>
</evidence>
<evidence type="ECO:0000256" key="5">
    <source>
        <dbReference type="ARBA" id="ARBA00022679"/>
    </source>
</evidence>
<dbReference type="Proteomes" id="UP000307000">
    <property type="component" value="Chromosome"/>
</dbReference>
<dbReference type="AlphaFoldDB" id="A0A5B7WR68"/>
<dbReference type="GO" id="GO:0003723">
    <property type="term" value="F:RNA binding"/>
    <property type="evidence" value="ECO:0007669"/>
    <property type="project" value="UniProtKB-KW"/>
</dbReference>
<keyword evidence="5 15" id="KW-0808">Transferase</keyword>
<keyword evidence="10" id="KW-0943">RNA-mediated gene silencing</keyword>
<keyword evidence="6" id="KW-0949">S-adenosyl-L-methionine</keyword>
<evidence type="ECO:0000256" key="11">
    <source>
        <dbReference type="ARBA" id="ARBA00035025"/>
    </source>
</evidence>
<gene>
    <name evidence="15" type="ORF">GcLGCM259_0870</name>
</gene>
<dbReference type="CDD" id="cd02440">
    <property type="entry name" value="AdoMet_MTases"/>
    <property type="match status" value="1"/>
</dbReference>
<dbReference type="Pfam" id="PF12623">
    <property type="entry name" value="Hen1_L"/>
    <property type="match status" value="1"/>
</dbReference>
<keyword evidence="16" id="KW-1185">Reference proteome</keyword>
<dbReference type="EC" id="2.1.1.386" evidence="11"/>
<evidence type="ECO:0000259" key="14">
    <source>
        <dbReference type="Pfam" id="PF12623"/>
    </source>
</evidence>
<reference evidence="15 16" key="1">
    <citation type="submission" date="2018-12" db="EMBL/GenBank/DDBJ databases">
        <title>Complete Genome Sequence of Glutamicibacter creatinolyticus strain LGCM259,isolated from an abscess of a 12-year-old mare in Italy.</title>
        <authorList>
            <person name="Santos R.G."/>
            <person name="Silva A.L."/>
            <person name="Seyffert N."/>
            <person name="Castro T.L.P."/>
            <person name="Attili A.R."/>
            <person name="Rifici C."/>
            <person name="Mazzullo G."/>
            <person name="Brenig B."/>
            <person name="Venanzi F."/>
            <person name="Azevedo V."/>
        </authorList>
    </citation>
    <scope>NUCLEOTIDE SEQUENCE [LARGE SCALE GENOMIC DNA]</scope>
    <source>
        <strain evidence="15 16">LGCM 259</strain>
    </source>
</reference>
<dbReference type="KEGG" id="gcr:GcLGCM259_0870"/>
<dbReference type="EMBL" id="CP034412">
    <property type="protein sequence ID" value="QCY46626.1"/>
    <property type="molecule type" value="Genomic_DNA"/>
</dbReference>
<dbReference type="InterPro" id="IPR024026">
    <property type="entry name" value="3'-RNA_MeTfrase_Hen1_bac"/>
</dbReference>
<comment type="similarity">
    <text evidence="2">Belongs to the methyltransferase superfamily. HEN1 family.</text>
</comment>
<sequence>MLLTITLESNPETEIDATALSHLLRKHPAKVQSFNLPVGQAHVFYPEVSAQLTTAALLLEVDPIGLVRNRRFRGDSGVLDYYVNDRPYAASSLMSVALGKVLRSAMTGMSEMYPELVQAPLPLRLELPVVSARGNQQEDLIQRLFEPLGWSVETGTLPLDPNYESWGASRYHHLKLEGQIRLDHALRQLYVLLPVLDDSKHYWVNDDETEKLARQGEGWLAQHPERELILQRYLAHQKALVGLAQEQLTVASTELGGESADDLRKSPATGQTPLRVHRANTVLSVLKECGAQSVVDVGCGAGALLRRLQQDRFFTRIVGTDVSVRSLQQAARNLQLEERSDRERSRIDLLHSSVLYTDERLRNHDALVLMEVIEHIDLSRLPALENSVFAETSAGVVIVTTPNSEFNELYPRLAAGTMRHEDHRFEWTREQFATWCSEITSRYGYAVEIRGIGDNSPRAGTPTQMAIFRKEQA</sequence>
<keyword evidence="7" id="KW-0479">Metal-binding</keyword>
<keyword evidence="4 15" id="KW-0489">Methyltransferase</keyword>
<evidence type="ECO:0000256" key="8">
    <source>
        <dbReference type="ARBA" id="ARBA00022842"/>
    </source>
</evidence>
<evidence type="ECO:0000259" key="13">
    <source>
        <dbReference type="Pfam" id="PF08242"/>
    </source>
</evidence>
<comment type="catalytic activity">
    <reaction evidence="12">
        <text>small RNA 3'-end nucleotide + S-adenosyl-L-methionine = small RNA 3'-end 2'-O-methylnucleotide + S-adenosyl-L-homocysteine + H(+)</text>
        <dbReference type="Rhea" id="RHEA:37887"/>
        <dbReference type="Rhea" id="RHEA-COMP:10415"/>
        <dbReference type="Rhea" id="RHEA-COMP:10416"/>
        <dbReference type="ChEBI" id="CHEBI:15378"/>
        <dbReference type="ChEBI" id="CHEBI:57856"/>
        <dbReference type="ChEBI" id="CHEBI:59789"/>
        <dbReference type="ChEBI" id="CHEBI:74896"/>
        <dbReference type="ChEBI" id="CHEBI:74898"/>
        <dbReference type="EC" id="2.1.1.386"/>
    </reaction>
</comment>
<evidence type="ECO:0000256" key="12">
    <source>
        <dbReference type="ARBA" id="ARBA00048418"/>
    </source>
</evidence>
<dbReference type="PANTHER" id="PTHR21404">
    <property type="entry name" value="HEN1"/>
    <property type="match status" value="1"/>
</dbReference>
<evidence type="ECO:0000313" key="16">
    <source>
        <dbReference type="Proteomes" id="UP000307000"/>
    </source>
</evidence>
<evidence type="ECO:0000256" key="9">
    <source>
        <dbReference type="ARBA" id="ARBA00022884"/>
    </source>
</evidence>
<evidence type="ECO:0000256" key="3">
    <source>
        <dbReference type="ARBA" id="ARBA00021330"/>
    </source>
</evidence>
<accession>A0A5B7WR68</accession>
<comment type="cofactor">
    <cofactor evidence="1">
        <name>Mg(2+)</name>
        <dbReference type="ChEBI" id="CHEBI:18420"/>
    </cofactor>
</comment>
<feature type="domain" description="Methyltransferase type 12" evidence="13">
    <location>
        <begin position="295"/>
        <end position="378"/>
    </location>
</feature>
<dbReference type="GO" id="GO:0031047">
    <property type="term" value="P:regulatory ncRNA-mediated gene silencing"/>
    <property type="evidence" value="ECO:0007669"/>
    <property type="project" value="UniProtKB-KW"/>
</dbReference>
<evidence type="ECO:0000256" key="7">
    <source>
        <dbReference type="ARBA" id="ARBA00022723"/>
    </source>
</evidence>
<evidence type="ECO:0000256" key="2">
    <source>
        <dbReference type="ARBA" id="ARBA00009026"/>
    </source>
</evidence>
<organism evidence="15 16">
    <name type="scientific">Glutamicibacter creatinolyticus</name>
    <dbReference type="NCBI Taxonomy" id="162496"/>
    <lineage>
        <taxon>Bacteria</taxon>
        <taxon>Bacillati</taxon>
        <taxon>Actinomycetota</taxon>
        <taxon>Actinomycetes</taxon>
        <taxon>Micrococcales</taxon>
        <taxon>Micrococcaceae</taxon>
        <taxon>Glutamicibacter</taxon>
    </lineage>
</organism>
<dbReference type="GO" id="GO:0090486">
    <property type="term" value="F:small RNA 2'-O-methyltransferase activity"/>
    <property type="evidence" value="ECO:0007669"/>
    <property type="project" value="UniProtKB-EC"/>
</dbReference>
<keyword evidence="9" id="KW-0694">RNA-binding</keyword>
<dbReference type="SUPFAM" id="SSF53335">
    <property type="entry name" value="S-adenosyl-L-methionine-dependent methyltransferases"/>
    <property type="match status" value="1"/>
</dbReference>
<evidence type="ECO:0000256" key="4">
    <source>
        <dbReference type="ARBA" id="ARBA00022603"/>
    </source>
</evidence>
<dbReference type="InterPro" id="IPR013217">
    <property type="entry name" value="Methyltransf_12"/>
</dbReference>
<dbReference type="InterPro" id="IPR029063">
    <property type="entry name" value="SAM-dependent_MTases_sf"/>
</dbReference>
<dbReference type="InterPro" id="IPR024740">
    <property type="entry name" value="Hen1_N"/>
</dbReference>
<keyword evidence="8" id="KW-0460">Magnesium</keyword>
<name>A0A5B7WR68_9MICC</name>